<evidence type="ECO:0000313" key="1">
    <source>
        <dbReference type="EMBL" id="OZM56493.1"/>
    </source>
</evidence>
<gene>
    <name evidence="1" type="ORF">CIB95_12005</name>
</gene>
<reference evidence="2" key="1">
    <citation type="submission" date="2017-08" db="EMBL/GenBank/DDBJ databases">
        <authorList>
            <person name="Huang Z."/>
        </authorList>
    </citation>
    <scope>NUCLEOTIDE SEQUENCE [LARGE SCALE GENOMIC DNA]</scope>
    <source>
        <strain evidence="2">SA5d-4</strain>
    </source>
</reference>
<comment type="caution">
    <text evidence="1">The sequence shown here is derived from an EMBL/GenBank/DDBJ whole genome shotgun (WGS) entry which is preliminary data.</text>
</comment>
<dbReference type="EMBL" id="NPIA01000006">
    <property type="protein sequence ID" value="OZM56493.1"/>
    <property type="molecule type" value="Genomic_DNA"/>
</dbReference>
<sequence length="69" mass="7759">MNNDKVQHPFYESLQAAADHTLHVISQFVGVNTFCVASNDKVTSLIFSAFHRKDHLFDAGTELPFTDAY</sequence>
<dbReference type="AlphaFoldDB" id="A0A263BS00"/>
<dbReference type="RefSeq" id="WP_094925500.1">
    <property type="nucleotide sequence ID" value="NZ_NPIA01000006.1"/>
</dbReference>
<keyword evidence="2" id="KW-1185">Reference proteome</keyword>
<evidence type="ECO:0008006" key="3">
    <source>
        <dbReference type="Google" id="ProtNLM"/>
    </source>
</evidence>
<evidence type="ECO:0000313" key="2">
    <source>
        <dbReference type="Proteomes" id="UP000217083"/>
    </source>
</evidence>
<reference evidence="1 2" key="2">
    <citation type="submission" date="2017-09" db="EMBL/GenBank/DDBJ databases">
        <title>Bacillus patelloidae sp. nov., isolated from the intestinal tract of a marine limpet.</title>
        <authorList>
            <person name="Liu R."/>
            <person name="Dong C."/>
            <person name="Shao Z."/>
        </authorList>
    </citation>
    <scope>NUCLEOTIDE SEQUENCE [LARGE SCALE GENOMIC DNA]</scope>
    <source>
        <strain evidence="1 2">SA5d-4</strain>
    </source>
</reference>
<accession>A0A263BS00</accession>
<dbReference type="Proteomes" id="UP000217083">
    <property type="component" value="Unassembled WGS sequence"/>
</dbReference>
<proteinExistence type="predicted"/>
<organism evidence="1 2">
    <name type="scientific">Lottiidibacillus patelloidae</name>
    <dbReference type="NCBI Taxonomy" id="2670334"/>
    <lineage>
        <taxon>Bacteria</taxon>
        <taxon>Bacillati</taxon>
        <taxon>Bacillota</taxon>
        <taxon>Bacilli</taxon>
        <taxon>Bacillales</taxon>
        <taxon>Bacillaceae</taxon>
        <taxon>Lottiidibacillus</taxon>
    </lineage>
</organism>
<name>A0A263BS00_9BACI</name>
<protein>
    <recommendedName>
        <fullName evidence="3">GAF domain-containing protein</fullName>
    </recommendedName>
</protein>